<comment type="subcellular location">
    <subcellularLocation>
        <location evidence="1">Cell envelope</location>
    </subcellularLocation>
</comment>
<dbReference type="GO" id="GO:0030313">
    <property type="term" value="C:cell envelope"/>
    <property type="evidence" value="ECO:0007669"/>
    <property type="project" value="UniProtKB-SubCell"/>
</dbReference>
<dbReference type="GO" id="GO:0016829">
    <property type="term" value="F:lyase activity"/>
    <property type="evidence" value="ECO:0007669"/>
    <property type="project" value="InterPro"/>
</dbReference>
<dbReference type="Pfam" id="PF07940">
    <property type="entry name" value="Hepar_II_III_C"/>
    <property type="match status" value="1"/>
</dbReference>
<proteinExistence type="predicted"/>
<gene>
    <name evidence="3" type="ORF">A3F84_20610</name>
</gene>
<reference evidence="3 4" key="1">
    <citation type="journal article" date="2016" name="Nat. Commun.">
        <title>Thousands of microbial genomes shed light on interconnected biogeochemical processes in an aquifer system.</title>
        <authorList>
            <person name="Anantharaman K."/>
            <person name="Brown C.T."/>
            <person name="Hug L.A."/>
            <person name="Sharon I."/>
            <person name="Castelle C.J."/>
            <person name="Probst A.J."/>
            <person name="Thomas B.C."/>
            <person name="Singh A."/>
            <person name="Wilkins M.J."/>
            <person name="Karaoz U."/>
            <person name="Brodie E.L."/>
            <person name="Williams K.H."/>
            <person name="Hubbard S.S."/>
            <person name="Banfield J.F."/>
        </authorList>
    </citation>
    <scope>NUCLEOTIDE SEQUENCE [LARGE SCALE GENOMIC DNA]</scope>
    <source>
        <strain evidence="4">RIFCSPLOWO2_12_FULL_64_10</strain>
    </source>
</reference>
<evidence type="ECO:0000256" key="1">
    <source>
        <dbReference type="ARBA" id="ARBA00004196"/>
    </source>
</evidence>
<protein>
    <recommendedName>
        <fullName evidence="2">Heparinase II/III-like C-terminal domain-containing protein</fullName>
    </recommendedName>
</protein>
<dbReference type="SUPFAM" id="SSF48230">
    <property type="entry name" value="Chondroitin AC/alginate lyase"/>
    <property type="match status" value="1"/>
</dbReference>
<dbReference type="Gene3D" id="2.70.98.70">
    <property type="match status" value="1"/>
</dbReference>
<name>A0A1F6D2P1_HANXR</name>
<evidence type="ECO:0000259" key="2">
    <source>
        <dbReference type="Pfam" id="PF07940"/>
    </source>
</evidence>
<comment type="caution">
    <text evidence="3">The sequence shown here is derived from an EMBL/GenBank/DDBJ whole genome shotgun (WGS) entry which is preliminary data.</text>
</comment>
<accession>A0A1F6D2P1</accession>
<evidence type="ECO:0000313" key="4">
    <source>
        <dbReference type="Proteomes" id="UP000178606"/>
    </source>
</evidence>
<dbReference type="Proteomes" id="UP000178606">
    <property type="component" value="Unassembled WGS sequence"/>
</dbReference>
<sequence>MARIREHTDHRSEEREWIHPAGFLDVATIEEMKRKAGALKWARKVVEDIDAGVQPWLAQPLERIEALMPKRKMQVYWLMICPECRERLPFDPFNDKDVVCRPCHKTFALDQPSPATYPAYAGALYEGWGCSCLMAMADRAEDLALLHALGANRSYAERSAGILKLFAKHIRPLPVLGKGTQRVIWTYNMEGDCKLVLGLSAAYELLRNVAGLFSPEEHDEIQRGLFKHWTDSVFRVEEDSSPNHNGMFNYLSAVAMAGCAIEDTDYVDWAFGRRAYSPEERPNHRSMAWLTDHNYRPDGGFWGLCSAYHLYALGPNCRALVLGHRLSRQMPGLFPPEVYDDVSLQNPRARALRRAIRWFTAQAFPDLTLAPCGDMGGRVSLASYPLTAEIGYRYLGVEEAGSYRTLREGDRGLIGLVYGVDAIEEKPAPCRSARLSSGYVALKREANGNRLYAGLNALRPGEGHQHGDQLNLLTYSRDRMLTGEKRTRYEDTDQRVYSGASYGHNTVTVDETSQVHSNTLKDDRISRIDTFVDLPAAQVAEAHGDRVYEQTRVYRRLLCQFDEYLLDLFRVEGGEAHDWFHHGVGEEPALSIPMESRTGFEPALYVMRGGPDYRTGAADGPFTATWRLPAEPGSEGRRRDVFSRVTVAGAPGQMAFVLNTFPDPGAHSLMVRRVGTTTPFVAVHEAFFDAPAAVGLRMLPGDAAAAVEVTHADGGRRLAVYESGSGPEGWNLKGRFGVVEFDPRGRLRSLALVRGTELSCEGLHLRADREVSLSVTCDGAGAHAVSSPPVGYETLDGLPVYATGKDADVWIAVSEASSPTGREIREWRIRLPGQTAEGPVSVDIRW</sequence>
<dbReference type="InterPro" id="IPR008929">
    <property type="entry name" value="Chondroitin_lyas"/>
</dbReference>
<dbReference type="InterPro" id="IPR012480">
    <property type="entry name" value="Hepar_II_III_C"/>
</dbReference>
<feature type="domain" description="Heparinase II/III-like C-terminal" evidence="2">
    <location>
        <begin position="435"/>
        <end position="525"/>
    </location>
</feature>
<dbReference type="Gene3D" id="1.50.10.100">
    <property type="entry name" value="Chondroitin AC/alginate lyase"/>
    <property type="match status" value="1"/>
</dbReference>
<dbReference type="AlphaFoldDB" id="A0A1F6D2P1"/>
<evidence type="ECO:0000313" key="3">
    <source>
        <dbReference type="EMBL" id="OGG55580.1"/>
    </source>
</evidence>
<dbReference type="EMBL" id="MFKF01000069">
    <property type="protein sequence ID" value="OGG55580.1"/>
    <property type="molecule type" value="Genomic_DNA"/>
</dbReference>
<organism evidence="3 4">
    <name type="scientific">Handelsmanbacteria sp. (strain RIFCSPLOWO2_12_FULL_64_10)</name>
    <dbReference type="NCBI Taxonomy" id="1817868"/>
    <lineage>
        <taxon>Bacteria</taxon>
        <taxon>Candidatus Handelsmaniibacteriota</taxon>
    </lineage>
</organism>